<feature type="compositionally biased region" description="Basic and acidic residues" evidence="1">
    <location>
        <begin position="61"/>
        <end position="81"/>
    </location>
</feature>
<proteinExistence type="predicted"/>
<sequence>MEQHMRAKPTAGAARARTSRPPQRPLPAASLPVRNPYARALAAKASTGAGGKHMRSQGAQRRAERMALQHSLRTRDWASAE</sequence>
<evidence type="ECO:0000256" key="1">
    <source>
        <dbReference type="SAM" id="MobiDB-lite"/>
    </source>
</evidence>
<dbReference type="EMBL" id="NSJF01000003">
    <property type="protein sequence ID" value="PAT34579.1"/>
    <property type="molecule type" value="Genomic_DNA"/>
</dbReference>
<comment type="caution">
    <text evidence="2">The sequence shown here is derived from an EMBL/GenBank/DDBJ whole genome shotgun (WGS) entry which is preliminary data.</text>
</comment>
<dbReference type="Proteomes" id="UP000217999">
    <property type="component" value="Unassembled WGS sequence"/>
</dbReference>
<name>A0A2A2AAH2_9BURK</name>
<gene>
    <name evidence="2" type="ORF">CK620_06655</name>
</gene>
<accession>A0A2A2AAH2</accession>
<evidence type="ECO:0000313" key="3">
    <source>
        <dbReference type="Proteomes" id="UP000217999"/>
    </source>
</evidence>
<organism evidence="2 3">
    <name type="scientific">Vandammella animalimorsus</name>
    <dbReference type="NCBI Taxonomy" id="2029117"/>
    <lineage>
        <taxon>Bacteria</taxon>
        <taxon>Pseudomonadati</taxon>
        <taxon>Pseudomonadota</taxon>
        <taxon>Betaproteobacteria</taxon>
        <taxon>Burkholderiales</taxon>
        <taxon>Comamonadaceae</taxon>
        <taxon>Vandammella</taxon>
    </lineage>
</organism>
<dbReference type="AlphaFoldDB" id="A0A2A2AAH2"/>
<evidence type="ECO:0000313" key="2">
    <source>
        <dbReference type="EMBL" id="PAT34579.1"/>
    </source>
</evidence>
<reference evidence="2 3" key="1">
    <citation type="submission" date="2017-08" db="EMBL/GenBank/DDBJ databases">
        <title>WGS of Clinical strains of the CDC Group NO-1 linked to zoonotic infections in humans.</title>
        <authorList>
            <person name="Bernier A.-M."/>
            <person name="Bernard K."/>
        </authorList>
    </citation>
    <scope>NUCLEOTIDE SEQUENCE [LARGE SCALE GENOMIC DNA]</scope>
    <source>
        <strain evidence="2 3">NML03-0146</strain>
    </source>
</reference>
<protein>
    <submittedName>
        <fullName evidence="2">Uncharacterized protein</fullName>
    </submittedName>
</protein>
<feature type="region of interest" description="Disordered" evidence="1">
    <location>
        <begin position="1"/>
        <end position="81"/>
    </location>
</feature>